<protein>
    <submittedName>
        <fullName evidence="1">Uncharacterized protein</fullName>
    </submittedName>
</protein>
<reference evidence="1" key="1">
    <citation type="submission" date="2021-05" db="EMBL/GenBank/DDBJ databases">
        <authorList>
            <person name="Scholz U."/>
            <person name="Mascher M."/>
            <person name="Fiebig A."/>
        </authorList>
    </citation>
    <scope>NUCLEOTIDE SEQUENCE [LARGE SCALE GENOMIC DNA]</scope>
</reference>
<reference evidence="1" key="2">
    <citation type="submission" date="2025-09" db="UniProtKB">
        <authorList>
            <consortium name="EnsemblPlants"/>
        </authorList>
    </citation>
    <scope>IDENTIFICATION</scope>
</reference>
<name>A0ACD5YHF7_AVESA</name>
<evidence type="ECO:0000313" key="2">
    <source>
        <dbReference type="Proteomes" id="UP001732700"/>
    </source>
</evidence>
<dbReference type="Proteomes" id="UP001732700">
    <property type="component" value="Chromosome 5D"/>
</dbReference>
<evidence type="ECO:0000313" key="1">
    <source>
        <dbReference type="EnsemblPlants" id="AVESA.00010b.r2.5DG0973520.1.CDS"/>
    </source>
</evidence>
<sequence length="563" mass="63233">MEIDYLGKVNILTWENSTSVWKVLYTPPEHVCNTYNYCGPYGYCDNTEIVPVCKCFHGFKPRDDKGWISGRFSQGCLRKEMLRCTHGDGFSTLTGMKVPDKFLHIPGRSFGECAEECVNNCSCAAYAYSRMSNMYIDGYETRCLVWMGDLIDMENSTHGGENLFVRTNIVRGSKRMINPLKIMLPTISGLLMLICMWLIWICGCRGSQGSKNTWRRMTLGDTGSFNELADRDTKFPILSFREIASATNNFSESGILGKGGFGNVYKGMLVDGTEIAVKRLRAGSSQGVLEFKNEIDLPAKLQHRNLVKLIGCCIHKDENILIYEYLPNKSLDAFIFNDTRKSLLNWPIRFQIIRGVARGLLYLHQDSRLMMIHRDLKPSNVLLDAEMIPKISDFGTARIFGANEKQEYTSRVVGTFGYMSPEYALEGTISVRSDVYSFGVLLLEIVSGLKIGTTGLAPRSHNLIDYAWNLWKDGNMMNLVDPSIVDGCSADEARRCIGIGLLLVQDNPEARPLMSWVVSSLHNKVLQLPQPNEPLCSAYRNRVTNGAGESQVNDMSLLNLHGR</sequence>
<accession>A0ACD5YHF7</accession>
<organism evidence="1 2">
    <name type="scientific">Avena sativa</name>
    <name type="common">Oat</name>
    <dbReference type="NCBI Taxonomy" id="4498"/>
    <lineage>
        <taxon>Eukaryota</taxon>
        <taxon>Viridiplantae</taxon>
        <taxon>Streptophyta</taxon>
        <taxon>Embryophyta</taxon>
        <taxon>Tracheophyta</taxon>
        <taxon>Spermatophyta</taxon>
        <taxon>Magnoliopsida</taxon>
        <taxon>Liliopsida</taxon>
        <taxon>Poales</taxon>
        <taxon>Poaceae</taxon>
        <taxon>BOP clade</taxon>
        <taxon>Pooideae</taxon>
        <taxon>Poodae</taxon>
        <taxon>Poeae</taxon>
        <taxon>Poeae Chloroplast Group 1 (Aveneae type)</taxon>
        <taxon>Aveninae</taxon>
        <taxon>Avena</taxon>
    </lineage>
</organism>
<proteinExistence type="predicted"/>
<keyword evidence="2" id="KW-1185">Reference proteome</keyword>
<dbReference type="EnsemblPlants" id="AVESA.00010b.r2.5DG0973520.1">
    <property type="protein sequence ID" value="AVESA.00010b.r2.5DG0973520.1.CDS"/>
    <property type="gene ID" value="AVESA.00010b.r2.5DG0973520"/>
</dbReference>